<dbReference type="Proteomes" id="UP001139319">
    <property type="component" value="Unassembled WGS sequence"/>
</dbReference>
<dbReference type="PANTHER" id="PTHR35602:SF3">
    <property type="entry name" value="ESTERASE YQIA"/>
    <property type="match status" value="1"/>
</dbReference>
<gene>
    <name evidence="1" type="ORF">M6D89_15135</name>
</gene>
<dbReference type="RefSeq" id="WP_253968935.1">
    <property type="nucleotide sequence ID" value="NZ_JAMFTH010000006.1"/>
</dbReference>
<reference evidence="1" key="2">
    <citation type="submission" date="2023-01" db="EMBL/GenBank/DDBJ databases">
        <title>Gilvimarinus xylanilyticus HB14 isolated from Caulerpa lentillifera aquaculture base in Hainan, China.</title>
        <authorList>
            <person name="Zhang Y.-J."/>
        </authorList>
    </citation>
    <scope>NUCLEOTIDE SEQUENCE</scope>
    <source>
        <strain evidence="1">HB14</strain>
    </source>
</reference>
<comment type="caution">
    <text evidence="1">The sequence shown here is derived from an EMBL/GenBank/DDBJ whole genome shotgun (WGS) entry which is preliminary data.</text>
</comment>
<proteinExistence type="predicted"/>
<protein>
    <submittedName>
        <fullName evidence="1">Esterase YqiA</fullName>
    </submittedName>
</protein>
<keyword evidence="2" id="KW-1185">Reference proteome</keyword>
<organism evidence="1 2">
    <name type="scientific">Gilvimarinus xylanilyticus</name>
    <dbReference type="NCBI Taxonomy" id="2944139"/>
    <lineage>
        <taxon>Bacteria</taxon>
        <taxon>Pseudomonadati</taxon>
        <taxon>Pseudomonadota</taxon>
        <taxon>Gammaproteobacteria</taxon>
        <taxon>Cellvibrionales</taxon>
        <taxon>Cellvibrionaceae</taxon>
        <taxon>Gilvimarinus</taxon>
    </lineage>
</organism>
<evidence type="ECO:0000313" key="2">
    <source>
        <dbReference type="Proteomes" id="UP001139319"/>
    </source>
</evidence>
<dbReference type="SUPFAM" id="SSF53474">
    <property type="entry name" value="alpha/beta-Hydrolases"/>
    <property type="match status" value="1"/>
</dbReference>
<dbReference type="Pfam" id="PF05728">
    <property type="entry name" value="UPF0227"/>
    <property type="match status" value="1"/>
</dbReference>
<dbReference type="AlphaFoldDB" id="A0A9X2KU83"/>
<accession>A0A9X2KU83</accession>
<reference evidence="1" key="1">
    <citation type="submission" date="2022-05" db="EMBL/GenBank/DDBJ databases">
        <authorList>
            <person name="Sun H.-N."/>
        </authorList>
    </citation>
    <scope>NUCLEOTIDE SEQUENCE</scope>
    <source>
        <strain evidence="1">HB14</strain>
    </source>
</reference>
<evidence type="ECO:0000313" key="1">
    <source>
        <dbReference type="EMBL" id="MCP8900641.1"/>
    </source>
</evidence>
<dbReference type="InterPro" id="IPR008886">
    <property type="entry name" value="UPF0227/Esterase_YqiA"/>
</dbReference>
<name>A0A9X2KU83_9GAMM</name>
<dbReference type="PANTHER" id="PTHR35602">
    <property type="entry name" value="ESTERASE YQIA-RELATED"/>
    <property type="match status" value="1"/>
</dbReference>
<sequence length="198" mass="22720">MSAVVYLHGFLSSPQSHKAQQVKGWLAQHQPDLSFHCPHLTPYPDETRAELTALMEFLQPEPVWLMGSSLGGFWATWVAERYNRPAVLINPSVAPWQFMPEFLGVDLKSYHTDDSYRLDARHIEQIRAADCTPIARPDNYWLMVQTGDEILDYRQAVAKYAHSRQLIEQGGDHSFVGFERHLGDAIEFFRTFEKAASR</sequence>
<dbReference type="InterPro" id="IPR029058">
    <property type="entry name" value="AB_hydrolase_fold"/>
</dbReference>
<dbReference type="EMBL" id="JAMFTH010000006">
    <property type="protein sequence ID" value="MCP8900641.1"/>
    <property type="molecule type" value="Genomic_DNA"/>
</dbReference>
<dbReference type="Gene3D" id="3.40.50.1820">
    <property type="entry name" value="alpha/beta hydrolase"/>
    <property type="match status" value="1"/>
</dbReference>